<dbReference type="PANTHER" id="PTHR46795">
    <property type="entry name" value="ABC TRANSPORTER PERMEASE-RELATED-RELATED"/>
    <property type="match status" value="1"/>
</dbReference>
<feature type="transmembrane region" description="Helical" evidence="6">
    <location>
        <begin position="603"/>
        <end position="623"/>
    </location>
</feature>
<feature type="transmembrane region" description="Helical" evidence="6">
    <location>
        <begin position="52"/>
        <end position="76"/>
    </location>
</feature>
<organism evidence="8 9">
    <name type="scientific">Bacillus gobiensis</name>
    <dbReference type="NCBI Taxonomy" id="1441095"/>
    <lineage>
        <taxon>Bacteria</taxon>
        <taxon>Bacillati</taxon>
        <taxon>Bacillota</taxon>
        <taxon>Bacilli</taxon>
        <taxon>Bacillales</taxon>
        <taxon>Bacillaceae</taxon>
        <taxon>Bacillus</taxon>
    </lineage>
</organism>
<feature type="transmembrane region" description="Helical" evidence="6">
    <location>
        <begin position="282"/>
        <end position="306"/>
    </location>
</feature>
<dbReference type="AlphaFoldDB" id="A0A0M4GB68"/>
<dbReference type="GO" id="GO:0005886">
    <property type="term" value="C:plasma membrane"/>
    <property type="evidence" value="ECO:0007669"/>
    <property type="project" value="UniProtKB-SubCell"/>
</dbReference>
<dbReference type="GO" id="GO:0055085">
    <property type="term" value="P:transmembrane transport"/>
    <property type="evidence" value="ECO:0007669"/>
    <property type="project" value="UniProtKB-UniRule"/>
</dbReference>
<gene>
    <name evidence="8" type="ORF">AM592_15890</name>
</gene>
<dbReference type="PIRSF" id="PIRSF018968">
    <property type="entry name" value="ABC_permease_BceB"/>
    <property type="match status" value="1"/>
</dbReference>
<evidence type="ECO:0000256" key="1">
    <source>
        <dbReference type="ARBA" id="ARBA00004651"/>
    </source>
</evidence>
<keyword evidence="6" id="KW-0813">Transport</keyword>
<dbReference type="InterPro" id="IPR052536">
    <property type="entry name" value="ABC-4_Integral_Memb_Prot"/>
</dbReference>
<comment type="similarity">
    <text evidence="6">Belongs to the ABC-4 integral membrane protein family.</text>
</comment>
<keyword evidence="2 6" id="KW-1003">Cell membrane</keyword>
<protein>
    <submittedName>
        <fullName evidence="8">Peptide ABC transporter permease</fullName>
    </submittedName>
</protein>
<proteinExistence type="inferred from homology"/>
<feature type="transmembrane region" description="Helical" evidence="6">
    <location>
        <begin position="112"/>
        <end position="135"/>
    </location>
</feature>
<evidence type="ECO:0000256" key="3">
    <source>
        <dbReference type="ARBA" id="ARBA00022692"/>
    </source>
</evidence>
<dbReference type="PATRIC" id="fig|1441095.3.peg.3505"/>
<accession>A0A0M4GB68</accession>
<feature type="transmembrane region" description="Helical" evidence="6">
    <location>
        <begin position="155"/>
        <end position="177"/>
    </location>
</feature>
<dbReference type="Pfam" id="PF02687">
    <property type="entry name" value="FtsX"/>
    <property type="match status" value="1"/>
</dbReference>
<name>A0A0M4GB68_9BACI</name>
<dbReference type="STRING" id="1441095.AM592_15890"/>
<dbReference type="RefSeq" id="WP_053604721.1">
    <property type="nucleotide sequence ID" value="NZ_CP012600.1"/>
</dbReference>
<dbReference type="InterPro" id="IPR003838">
    <property type="entry name" value="ABC3_permease_C"/>
</dbReference>
<reference evidence="8 9" key="2">
    <citation type="journal article" date="2016" name="Int. J. Syst. Evol. Microbiol.">
        <title>Bacillus gobiensis sp. nov., isolated from a soil sample.</title>
        <authorList>
            <person name="Liu B."/>
            <person name="Liu G.H."/>
            <person name="Cetin S."/>
            <person name="Schumann P."/>
            <person name="Pan Z.Z."/>
            <person name="Chen Q.Q."/>
        </authorList>
    </citation>
    <scope>NUCLEOTIDE SEQUENCE [LARGE SCALE GENOMIC DNA]</scope>
    <source>
        <strain evidence="8 9">FJAT-4402</strain>
    </source>
</reference>
<keyword evidence="3 6" id="KW-0812">Transmembrane</keyword>
<feature type="transmembrane region" description="Helical" evidence="6">
    <location>
        <begin position="20"/>
        <end position="40"/>
    </location>
</feature>
<feature type="transmembrane region" description="Helical" evidence="6">
    <location>
        <begin position="572"/>
        <end position="591"/>
    </location>
</feature>
<feature type="transmembrane region" description="Helical" evidence="6">
    <location>
        <begin position="229"/>
        <end position="252"/>
    </location>
</feature>
<reference evidence="9" key="1">
    <citation type="submission" date="2015-08" db="EMBL/GenBank/DDBJ databases">
        <title>Genome sequencing project for genomic taxonomy and phylogenomics of Bacillus-like bacteria.</title>
        <authorList>
            <person name="Liu B."/>
            <person name="Wang J."/>
            <person name="Zhu Y."/>
            <person name="Liu G."/>
            <person name="Chen Q."/>
            <person name="Chen Z."/>
            <person name="Lan J."/>
            <person name="Che J."/>
            <person name="Ge C."/>
            <person name="Shi H."/>
            <person name="Pan Z."/>
            <person name="Liu X."/>
        </authorList>
    </citation>
    <scope>NUCLEOTIDE SEQUENCE [LARGE SCALE GENOMIC DNA]</scope>
    <source>
        <strain evidence="9">FJAT-4402</strain>
    </source>
</reference>
<dbReference type="OrthoDB" id="1937696at2"/>
<evidence type="ECO:0000256" key="4">
    <source>
        <dbReference type="ARBA" id="ARBA00022989"/>
    </source>
</evidence>
<evidence type="ECO:0000313" key="9">
    <source>
        <dbReference type="Proteomes" id="UP000067625"/>
    </source>
</evidence>
<keyword evidence="5 6" id="KW-0472">Membrane</keyword>
<dbReference type="PANTHER" id="PTHR46795:SF1">
    <property type="entry name" value="ABC TRANSPORTER PERMEASE PROTEIN"/>
    <property type="match status" value="1"/>
</dbReference>
<comment type="subcellular location">
    <subcellularLocation>
        <location evidence="1 6">Cell membrane</location>
        <topology evidence="1 6">Multi-pass membrane protein</topology>
    </subcellularLocation>
</comment>
<keyword evidence="9" id="KW-1185">Reference proteome</keyword>
<evidence type="ECO:0000256" key="6">
    <source>
        <dbReference type="PIRNR" id="PIRNR018968"/>
    </source>
</evidence>
<evidence type="ECO:0000256" key="2">
    <source>
        <dbReference type="ARBA" id="ARBA00022475"/>
    </source>
</evidence>
<dbReference type="Proteomes" id="UP000067625">
    <property type="component" value="Chromosome"/>
</dbReference>
<evidence type="ECO:0000313" key="8">
    <source>
        <dbReference type="EMBL" id="ALC82903.1"/>
    </source>
</evidence>
<keyword evidence="4 6" id="KW-1133">Transmembrane helix</keyword>
<dbReference type="EMBL" id="CP012600">
    <property type="protein sequence ID" value="ALC82903.1"/>
    <property type="molecule type" value="Genomic_DNA"/>
</dbReference>
<evidence type="ECO:0000256" key="5">
    <source>
        <dbReference type="ARBA" id="ARBA00023136"/>
    </source>
</evidence>
<dbReference type="InterPro" id="IPR027022">
    <property type="entry name" value="ABC_permease_BceB-typ"/>
</dbReference>
<evidence type="ECO:0000259" key="7">
    <source>
        <dbReference type="Pfam" id="PF02687"/>
    </source>
</evidence>
<feature type="transmembrane region" description="Helical" evidence="6">
    <location>
        <begin position="513"/>
        <end position="538"/>
    </location>
</feature>
<sequence>MNMRVIARKNVLGNLQRYLAYFLSCVFSVTIFFIFSSFIFHPDVNPENIYGAGLVVPGLISCLVIIVVFSLFFVAYSNSSFLQVRKKEFGMLSLFGMTKSQLRRLVYYEQTAISLVAIIAGIGVGLLFTKLFYLIMSAFLDMKVPISFQLVPKALMLTAIGFFVLFQFMTFFSFFQIKKSQIVDLLSARQKPKPMPKFSKWLVFLSVLSLASCYYLAYTAGIMKMLIRMFPILILVLIGSYFFFTQSSVAFIRALTKRKASFYKGTTIITRSNNLFRIKDHAVMLFLATIITAVIMTASGVIFMFYTDLKNQVETTSPQAIGWVEHHADTFQALKPKDVEKELEQAGEKIAYKVNELAIPITFDSDSTGMMIAESSYNKVAKEKGFEQVKLKKGEAFFNFPYPYVNMEILPIGKKAEIQIGKEHETFLIKPQSNEGVLVPQGRASTLLIVPDNEFKETLAKIPEHEQVRLMGYELENWEGAVEVSEKLEKMVADDHQTAFLARAPGYQVFKKALALTLFLGLFVSCLFFVIQGSFLYLRLFTEVEDTKIQMLALRRMGVTKEEMKKILSRQISFLFFIPFIGGAIHATFAFKSLSNMLGSNLLVGSLTVFGIYFAFQLAYYAVTRYIYVRTVLR</sequence>
<feature type="transmembrane region" description="Helical" evidence="6">
    <location>
        <begin position="198"/>
        <end position="217"/>
    </location>
</feature>
<feature type="domain" description="ABC3 transporter permease C-terminal" evidence="7">
    <location>
        <begin position="63"/>
        <end position="181"/>
    </location>
</feature>